<protein>
    <submittedName>
        <fullName evidence="1">Uncharacterized protein</fullName>
    </submittedName>
</protein>
<dbReference type="OrthoDB" id="2828561at2"/>
<proteinExistence type="predicted"/>
<accession>E6U0Z8</accession>
<evidence type="ECO:0000313" key="1">
    <source>
        <dbReference type="EMBL" id="ADU30310.1"/>
    </source>
</evidence>
<dbReference type="HOGENOM" id="CLU_1212828_0_0_9"/>
<dbReference type="EMBL" id="CP002394">
    <property type="protein sequence ID" value="ADU30310.1"/>
    <property type="molecule type" value="Genomic_DNA"/>
</dbReference>
<reference evidence="1 2" key="1">
    <citation type="submission" date="2010-12" db="EMBL/GenBank/DDBJ databases">
        <title>Complete sequence of Bacillus cellulosilyticus DSM 2522.</title>
        <authorList>
            <consortium name="US DOE Joint Genome Institute"/>
            <person name="Lucas S."/>
            <person name="Copeland A."/>
            <person name="Lapidus A."/>
            <person name="Cheng J.-F."/>
            <person name="Bruce D."/>
            <person name="Goodwin L."/>
            <person name="Pitluck S."/>
            <person name="Chertkov O."/>
            <person name="Detter J.C."/>
            <person name="Han C."/>
            <person name="Tapia R."/>
            <person name="Land M."/>
            <person name="Hauser L."/>
            <person name="Jeffries C."/>
            <person name="Kyrpides N."/>
            <person name="Ivanova N."/>
            <person name="Mikhailova N."/>
            <person name="Brumm P."/>
            <person name="Mead D."/>
            <person name="Woyke T."/>
        </authorList>
    </citation>
    <scope>NUCLEOTIDE SEQUENCE [LARGE SCALE GENOMIC DNA]</scope>
    <source>
        <strain evidence="2">ATCC 21833 / DSM 2522 / FERM P-1141 / JCM 9156 / N-4</strain>
    </source>
</reference>
<dbReference type="KEGG" id="bco:Bcell_2048"/>
<dbReference type="RefSeq" id="WP_013488646.1">
    <property type="nucleotide sequence ID" value="NC_014829.1"/>
</dbReference>
<keyword evidence="2" id="KW-1185">Reference proteome</keyword>
<organism evidence="1 2">
    <name type="scientific">Evansella cellulosilytica (strain ATCC 21833 / DSM 2522 / FERM P-1141 / JCM 9156 / N-4)</name>
    <name type="common">Bacillus cellulosilyticus</name>
    <dbReference type="NCBI Taxonomy" id="649639"/>
    <lineage>
        <taxon>Bacteria</taxon>
        <taxon>Bacillati</taxon>
        <taxon>Bacillota</taxon>
        <taxon>Bacilli</taxon>
        <taxon>Bacillales</taxon>
        <taxon>Bacillaceae</taxon>
        <taxon>Evansella</taxon>
    </lineage>
</organism>
<sequence>MESSLHKHYKNQALYWLKAKMTDLCASEVKLYYRRKKVIADAVGINFKRKESRIIEVKVSKEDFRRDAILDAPYSYYALSHYAYILTPKGLLLKEEIPKGYGLLEMDEFDNIAVKRKPVRNAKPIITLDTLVKRTGRAATNAFLFKELSRETKDDTKGAYAKGAVAHLISATCQHCKKRNKYIVKKEQDFVMCEIKSCSEMIPLNKARVHYITAYNQKFYKDLKKLME</sequence>
<gene>
    <name evidence="1" type="ordered locus">Bcell_2048</name>
</gene>
<dbReference type="eggNOG" id="ENOG5030CB1">
    <property type="taxonomic scope" value="Bacteria"/>
</dbReference>
<name>E6U0Z8_EVAC2</name>
<dbReference type="Proteomes" id="UP000001401">
    <property type="component" value="Chromosome"/>
</dbReference>
<evidence type="ECO:0000313" key="2">
    <source>
        <dbReference type="Proteomes" id="UP000001401"/>
    </source>
</evidence>
<dbReference type="AlphaFoldDB" id="E6U0Z8"/>